<name>A0A9P0K4W7_ACAOB</name>
<keyword evidence="2" id="KW-1185">Reference proteome</keyword>
<evidence type="ECO:0000313" key="2">
    <source>
        <dbReference type="Proteomes" id="UP001152888"/>
    </source>
</evidence>
<organism evidence="1 2">
    <name type="scientific">Acanthoscelides obtectus</name>
    <name type="common">Bean weevil</name>
    <name type="synonym">Bruchus obtectus</name>
    <dbReference type="NCBI Taxonomy" id="200917"/>
    <lineage>
        <taxon>Eukaryota</taxon>
        <taxon>Metazoa</taxon>
        <taxon>Ecdysozoa</taxon>
        <taxon>Arthropoda</taxon>
        <taxon>Hexapoda</taxon>
        <taxon>Insecta</taxon>
        <taxon>Pterygota</taxon>
        <taxon>Neoptera</taxon>
        <taxon>Endopterygota</taxon>
        <taxon>Coleoptera</taxon>
        <taxon>Polyphaga</taxon>
        <taxon>Cucujiformia</taxon>
        <taxon>Chrysomeloidea</taxon>
        <taxon>Chrysomelidae</taxon>
        <taxon>Bruchinae</taxon>
        <taxon>Bruchini</taxon>
        <taxon>Acanthoscelides</taxon>
    </lineage>
</organism>
<reference evidence="1" key="1">
    <citation type="submission" date="2022-03" db="EMBL/GenBank/DDBJ databases">
        <authorList>
            <person name="Sayadi A."/>
        </authorList>
    </citation>
    <scope>NUCLEOTIDE SEQUENCE</scope>
</reference>
<dbReference type="AlphaFoldDB" id="A0A9P0K4W7"/>
<proteinExistence type="predicted"/>
<gene>
    <name evidence="1" type="ORF">ACAOBT_LOCUS7272</name>
</gene>
<sequence length="120" mass="14178">MCSWGISTPKKYKVAIFDIRTQFSTNDSDFGDVECVLKRHTNMFSPEDYIRVMKSCRKKRPIEVVSIEKKDFVSTKKLEKVITNRKKSCEEEKINWLKIKEIKVLKEKPFSIFIKTHDAN</sequence>
<evidence type="ECO:0000313" key="1">
    <source>
        <dbReference type="EMBL" id="CAH1967216.1"/>
    </source>
</evidence>
<accession>A0A9P0K4W7</accession>
<dbReference type="Proteomes" id="UP001152888">
    <property type="component" value="Unassembled WGS sequence"/>
</dbReference>
<dbReference type="OrthoDB" id="6771795at2759"/>
<comment type="caution">
    <text evidence="1">The sequence shown here is derived from an EMBL/GenBank/DDBJ whole genome shotgun (WGS) entry which is preliminary data.</text>
</comment>
<dbReference type="EMBL" id="CAKOFQ010006742">
    <property type="protein sequence ID" value="CAH1967216.1"/>
    <property type="molecule type" value="Genomic_DNA"/>
</dbReference>
<protein>
    <submittedName>
        <fullName evidence="1">Uncharacterized protein</fullName>
    </submittedName>
</protein>